<dbReference type="Proteomes" id="UP000223913">
    <property type="component" value="Unassembled WGS sequence"/>
</dbReference>
<dbReference type="SUPFAM" id="SSF53335">
    <property type="entry name" value="S-adenosyl-L-methionine-dependent methyltransferases"/>
    <property type="match status" value="1"/>
</dbReference>
<reference evidence="2 3" key="1">
    <citation type="submission" date="2017-10" db="EMBL/GenBank/DDBJ databases">
        <title>The draft genome sequence of Lewinella nigricans NBRC 102662.</title>
        <authorList>
            <person name="Wang K."/>
        </authorList>
    </citation>
    <scope>NUCLEOTIDE SEQUENCE [LARGE SCALE GENOMIC DNA]</scope>
    <source>
        <strain evidence="2 3">NBRC 102662</strain>
    </source>
</reference>
<comment type="caution">
    <text evidence="2">The sequence shown here is derived from an EMBL/GenBank/DDBJ whole genome shotgun (WGS) entry which is preliminary data.</text>
</comment>
<organism evidence="2 3">
    <name type="scientific">Flavilitoribacter nigricans (strain ATCC 23147 / DSM 23189 / NBRC 102662 / NCIMB 1420 / SS-2)</name>
    <name type="common">Lewinella nigricans</name>
    <dbReference type="NCBI Taxonomy" id="1122177"/>
    <lineage>
        <taxon>Bacteria</taxon>
        <taxon>Pseudomonadati</taxon>
        <taxon>Bacteroidota</taxon>
        <taxon>Saprospiria</taxon>
        <taxon>Saprospirales</taxon>
        <taxon>Lewinellaceae</taxon>
        <taxon>Flavilitoribacter</taxon>
    </lineage>
</organism>
<dbReference type="GO" id="GO:0016274">
    <property type="term" value="F:protein-arginine N-methyltransferase activity"/>
    <property type="evidence" value="ECO:0007669"/>
    <property type="project" value="InterPro"/>
</dbReference>
<dbReference type="Pfam" id="PF13649">
    <property type="entry name" value="Methyltransf_25"/>
    <property type="match status" value="1"/>
</dbReference>
<dbReference type="RefSeq" id="WP_099153432.1">
    <property type="nucleotide sequence ID" value="NZ_PDUD01000033.1"/>
</dbReference>
<protein>
    <recommendedName>
        <fullName evidence="1">Methyltransferase domain-containing protein</fullName>
    </recommendedName>
</protein>
<dbReference type="Gene3D" id="3.40.50.150">
    <property type="entry name" value="Vaccinia Virus protein VP39"/>
    <property type="match status" value="1"/>
</dbReference>
<gene>
    <name evidence="2" type="ORF">CRP01_28335</name>
</gene>
<dbReference type="PANTHER" id="PTHR11006">
    <property type="entry name" value="PROTEIN ARGININE N-METHYLTRANSFERASE"/>
    <property type="match status" value="1"/>
</dbReference>
<dbReference type="InterPro" id="IPR041698">
    <property type="entry name" value="Methyltransf_25"/>
</dbReference>
<proteinExistence type="predicted"/>
<evidence type="ECO:0000313" key="3">
    <source>
        <dbReference type="Proteomes" id="UP000223913"/>
    </source>
</evidence>
<evidence type="ECO:0000259" key="1">
    <source>
        <dbReference type="Pfam" id="PF13649"/>
    </source>
</evidence>
<dbReference type="InterPro" id="IPR029063">
    <property type="entry name" value="SAM-dependent_MTases_sf"/>
</dbReference>
<name>A0A2D0N697_FLAN2</name>
<feature type="domain" description="Methyltransferase" evidence="1">
    <location>
        <begin position="54"/>
        <end position="148"/>
    </location>
</feature>
<dbReference type="InterPro" id="IPR025799">
    <property type="entry name" value="Arg_MeTrfase"/>
</dbReference>
<dbReference type="EMBL" id="PDUD01000033">
    <property type="protein sequence ID" value="PHN03303.1"/>
    <property type="molecule type" value="Genomic_DNA"/>
</dbReference>
<dbReference type="AlphaFoldDB" id="A0A2D0N697"/>
<keyword evidence="3" id="KW-1185">Reference proteome</keyword>
<dbReference type="CDD" id="cd02440">
    <property type="entry name" value="AdoMet_MTases"/>
    <property type="match status" value="1"/>
</dbReference>
<accession>A0A2D0N697</accession>
<evidence type="ECO:0000313" key="2">
    <source>
        <dbReference type="EMBL" id="PHN03303.1"/>
    </source>
</evidence>
<dbReference type="PANTHER" id="PTHR11006:SF4">
    <property type="entry name" value="PROTEIN ARGININE N-METHYLTRANSFERASE 7"/>
    <property type="match status" value="1"/>
</dbReference>
<dbReference type="OrthoDB" id="1157001at2"/>
<sequence length="286" mass="32068">MSNSRIDHHTPHYSDALGNFGPAYHLELIRDAERVNRICAALDESLRPDGIHCELGTGTGIFAIYAAQRCRKVYAVEQDPEILQMARANIERAGLTDKIELIRADALTFHPPERVDTLLVEMMSIWCITEPQIRMLNHATQHILKDGGRPIPSRIVNTFELGHYDFTVLGVHCPASIPLFSGIPQPRIMTTSQVFNTFDLSRQNPEEIRHSVEVPALLSGTVNCARLSSLVQMSENVTFYSTDSLMPLTLVPLNELKVQAGDSLRFTAAFQTRTSLEEGEFKIERL</sequence>
<dbReference type="GO" id="GO:0042054">
    <property type="term" value="F:histone methyltransferase activity"/>
    <property type="evidence" value="ECO:0007669"/>
    <property type="project" value="TreeGrafter"/>
</dbReference>